<evidence type="ECO:0000313" key="1">
    <source>
        <dbReference type="EMBL" id="KAI0035050.1"/>
    </source>
</evidence>
<accession>A0ACB8QTH7</accession>
<dbReference type="EMBL" id="MU273490">
    <property type="protein sequence ID" value="KAI0035050.1"/>
    <property type="molecule type" value="Genomic_DNA"/>
</dbReference>
<evidence type="ECO:0000313" key="2">
    <source>
        <dbReference type="Proteomes" id="UP000814128"/>
    </source>
</evidence>
<feature type="non-terminal residue" evidence="1">
    <location>
        <position position="1"/>
    </location>
</feature>
<dbReference type="Proteomes" id="UP000814128">
    <property type="component" value="Unassembled WGS sequence"/>
</dbReference>
<reference evidence="1" key="2">
    <citation type="journal article" date="2022" name="New Phytol.">
        <title>Evolutionary transition to the ectomycorrhizal habit in the genomes of a hyperdiverse lineage of mushroom-forming fungi.</title>
        <authorList>
            <person name="Looney B."/>
            <person name="Miyauchi S."/>
            <person name="Morin E."/>
            <person name="Drula E."/>
            <person name="Courty P.E."/>
            <person name="Kohler A."/>
            <person name="Kuo A."/>
            <person name="LaButti K."/>
            <person name="Pangilinan J."/>
            <person name="Lipzen A."/>
            <person name="Riley R."/>
            <person name="Andreopoulos W."/>
            <person name="He G."/>
            <person name="Johnson J."/>
            <person name="Nolan M."/>
            <person name="Tritt A."/>
            <person name="Barry K.W."/>
            <person name="Grigoriev I.V."/>
            <person name="Nagy L.G."/>
            <person name="Hibbett D."/>
            <person name="Henrissat B."/>
            <person name="Matheny P.B."/>
            <person name="Labbe J."/>
            <person name="Martin F.M."/>
        </authorList>
    </citation>
    <scope>NUCLEOTIDE SEQUENCE</scope>
    <source>
        <strain evidence="1">EC-137</strain>
    </source>
</reference>
<sequence>ASKGTIDEDKVCWICAESVKYYSVSECNHRTCHVCALRLRALYKKLECTFCKEPQPTTIFTISEDRPFSEYTPAEIPFKDGKLSIFFETQEMMEESLVLLRYNCPDSSCDYVATGWNDLKLHARGVHGKLMCDLCLRHKKVFSHEHALYAPDILAVHLPSIPQAQRYRSSLPKDQIPGGVHPICGFDRECFFGDDELYSHMREKHEECFICKRNEVRDQYFRNYDALEKHFENAHFPCPNSSCQQRKFVVFGSMLDLKAHMVEEHGAEMTSRQQKDARRVQAGFEFQEVNGGRRRGGREREREPPPGSGAGSSSEPPGGGGRAGNSRRNRFGGHLTIEGEGGTTSAGPSRPRTPTPPPADMDPVTAARYNDLYNRLRALAPNPTNAIAAVRLSLRSFTASEMGARDLISTVWNILNQELDNTASIVNALVDFIEDEEKKSSLLGAWNGFKLEQRRQFPDLVPTSIGTNYAGITGGRMLRSAAASRQSSSAIQDRVAQAASGARPAPSNARTVPGATAPPSFPPLPAHAPGPAPTLPSRRSATRNTAWSASAAAARPAPVIASVTPRPRPDAPPAPKLSSAAFPELPSAAPRSKGAVRGNNGSLQKILGSSTPTASAWGGGSAGVGVGGGGGGGGGSGSSSGAPAPAPAAEAEQDGAANVSVGGGKKRGKGKQKQTLFTLGSFPT</sequence>
<organism evidence="1 2">
    <name type="scientific">Vararia minispora EC-137</name>
    <dbReference type="NCBI Taxonomy" id="1314806"/>
    <lineage>
        <taxon>Eukaryota</taxon>
        <taxon>Fungi</taxon>
        <taxon>Dikarya</taxon>
        <taxon>Basidiomycota</taxon>
        <taxon>Agaricomycotina</taxon>
        <taxon>Agaricomycetes</taxon>
        <taxon>Russulales</taxon>
        <taxon>Lachnocladiaceae</taxon>
        <taxon>Vararia</taxon>
    </lineage>
</organism>
<name>A0ACB8QTH7_9AGAM</name>
<comment type="caution">
    <text evidence="1">The sequence shown here is derived from an EMBL/GenBank/DDBJ whole genome shotgun (WGS) entry which is preliminary data.</text>
</comment>
<feature type="non-terminal residue" evidence="1">
    <location>
        <position position="684"/>
    </location>
</feature>
<reference evidence="1" key="1">
    <citation type="submission" date="2021-02" db="EMBL/GenBank/DDBJ databases">
        <authorList>
            <consortium name="DOE Joint Genome Institute"/>
            <person name="Ahrendt S."/>
            <person name="Looney B.P."/>
            <person name="Miyauchi S."/>
            <person name="Morin E."/>
            <person name="Drula E."/>
            <person name="Courty P.E."/>
            <person name="Chicoki N."/>
            <person name="Fauchery L."/>
            <person name="Kohler A."/>
            <person name="Kuo A."/>
            <person name="Labutti K."/>
            <person name="Pangilinan J."/>
            <person name="Lipzen A."/>
            <person name="Riley R."/>
            <person name="Andreopoulos W."/>
            <person name="He G."/>
            <person name="Johnson J."/>
            <person name="Barry K.W."/>
            <person name="Grigoriev I.V."/>
            <person name="Nagy L."/>
            <person name="Hibbett D."/>
            <person name="Henrissat B."/>
            <person name="Matheny P.B."/>
            <person name="Labbe J."/>
            <person name="Martin F."/>
        </authorList>
    </citation>
    <scope>NUCLEOTIDE SEQUENCE</scope>
    <source>
        <strain evidence="1">EC-137</strain>
    </source>
</reference>
<keyword evidence="2" id="KW-1185">Reference proteome</keyword>
<gene>
    <name evidence="1" type="ORF">K488DRAFT_30207</name>
</gene>
<proteinExistence type="predicted"/>
<protein>
    <submittedName>
        <fullName evidence="1">Uncharacterized protein</fullName>
    </submittedName>
</protein>